<accession>A0A364RC21</accession>
<comment type="caution">
    <text evidence="2">The sequence shown here is derived from an EMBL/GenBank/DDBJ whole genome shotgun (WGS) entry which is preliminary data.</text>
</comment>
<reference evidence="2 3" key="2">
    <citation type="submission" date="2018-07" db="EMBL/GenBank/DDBJ databases">
        <title>Pontibacter sp. 2b14 genomic sequence and assembly.</title>
        <authorList>
            <person name="Du Z.-J."/>
        </authorList>
    </citation>
    <scope>NUCLEOTIDE SEQUENCE [LARGE SCALE GENOMIC DNA]</scope>
    <source>
        <strain evidence="2 3">2b14</strain>
    </source>
</reference>
<dbReference type="CDD" id="cd18032">
    <property type="entry name" value="DEXHc_RE_I_III_res"/>
    <property type="match status" value="1"/>
</dbReference>
<dbReference type="RefSeq" id="WP_112306556.1">
    <property type="nucleotide sequence ID" value="NZ_QMDV01000004.1"/>
</dbReference>
<feature type="domain" description="Helicase ATP-binding" evidence="1">
    <location>
        <begin position="180"/>
        <end position="340"/>
    </location>
</feature>
<keyword evidence="2" id="KW-0378">Hydrolase</keyword>
<proteinExistence type="predicted"/>
<dbReference type="GO" id="GO:0005829">
    <property type="term" value="C:cytosol"/>
    <property type="evidence" value="ECO:0007669"/>
    <property type="project" value="TreeGrafter"/>
</dbReference>
<dbReference type="InterPro" id="IPR050742">
    <property type="entry name" value="Helicase_Restrict-Modif_Enz"/>
</dbReference>
<dbReference type="NCBIfam" id="NF046051">
    <property type="entry name" value="restrict_EcoAI"/>
    <property type="match status" value="1"/>
</dbReference>
<dbReference type="GO" id="GO:0009307">
    <property type="term" value="P:DNA restriction-modification system"/>
    <property type="evidence" value="ECO:0007669"/>
    <property type="project" value="UniProtKB-KW"/>
</dbReference>
<dbReference type="Pfam" id="PF08463">
    <property type="entry name" value="EcoEI_R_C"/>
    <property type="match status" value="1"/>
</dbReference>
<dbReference type="PROSITE" id="PS51192">
    <property type="entry name" value="HELICASE_ATP_BIND_1"/>
    <property type="match status" value="1"/>
</dbReference>
<sequence>MNKKSLSERDICTKFITPALEKAGWDKQLQILEEVSFTDGKIHVRGKLTTRGSKKRADYILYYKPNIPIAIIEAKDNNHSVRAGIQQGLDYAKILDIPCVFSSNGDGFFFHDRTAEGKNIESEIGLEDFPTPDQLWERYKKYKGIETPEAEKIAAQEYFFDGTNRKPRYYQQIAVNRSVEAIAKGQNRVLLVMATGTGKTYTAFQIIHRLWKSGAKKRILFLADRNALIDQTKRGDFKHFKDKMTVVKKRQIDKSFEVYLALYQGLSGSDEKANAYKQFSKDFFDLIVIDECHRGSTKEDSNWREILTYFSNATHIGLTATPKETEEASNSEYFGDPIYTYSLRQGINDGFLAPYRVIRVALNVDAEGWRPEQGKTDKDGNEVEDRMYNKKDYDRSLVIDERTDTVARKVTEFLKGYDRFAKTIIFCVDIDHAERMRSALARHNADLVAENYKYVMQITGDNEEGKRELDNFINPEEKYPVIATTSELMTTGVDAQTCKVIVLDAIINSMTKFKQIVGRGTRINEEYGKQYFTILDFRNATDNFADPKFDGEPIRIKPVTEGTNLGGIIDEEEANTDPITDDDTGEEIIIEIPKVRQPDPSGTPPTSDPKSKVYVNGVDVSILIERELHFDQHGKPITSSLKDHTKQIIKGQFASLDDFLNKWNNTERKEAIVAELEDQGVMVDALLEAVDKQVDLFDLICHVAYDQPPLTRKERANNVKKRDYFTKYGEQARQVLETLLEKYADEGIENIETLEVLQVKPLSDFGSTVEIVNGIFGSRKKYMEAIKELETELYRIA</sequence>
<dbReference type="Proteomes" id="UP000251692">
    <property type="component" value="Unassembled WGS sequence"/>
</dbReference>
<evidence type="ECO:0000259" key="1">
    <source>
        <dbReference type="PROSITE" id="PS51192"/>
    </source>
</evidence>
<protein>
    <submittedName>
        <fullName evidence="2">Restriction endonuclease</fullName>
    </submittedName>
</protein>
<reference evidence="2 3" key="1">
    <citation type="submission" date="2018-06" db="EMBL/GenBank/DDBJ databases">
        <authorList>
            <person name="Liu Z.-W."/>
        </authorList>
    </citation>
    <scope>NUCLEOTIDE SEQUENCE [LARGE SCALE GENOMIC DNA]</scope>
    <source>
        <strain evidence="2 3">2b14</strain>
    </source>
</reference>
<dbReference type="InterPro" id="IPR027417">
    <property type="entry name" value="P-loop_NTPase"/>
</dbReference>
<dbReference type="Gene3D" id="3.40.50.300">
    <property type="entry name" value="P-loop containing nucleotide triphosphate hydrolases"/>
    <property type="match status" value="2"/>
</dbReference>
<dbReference type="Pfam" id="PF04313">
    <property type="entry name" value="HSDR_N"/>
    <property type="match status" value="1"/>
</dbReference>
<dbReference type="GO" id="GO:0009035">
    <property type="term" value="F:type I site-specific deoxyribonuclease activity"/>
    <property type="evidence" value="ECO:0007669"/>
    <property type="project" value="UniProtKB-EC"/>
</dbReference>
<dbReference type="InterPro" id="IPR014001">
    <property type="entry name" value="Helicase_ATP-bd"/>
</dbReference>
<dbReference type="Pfam" id="PF04851">
    <property type="entry name" value="ResIII"/>
    <property type="match status" value="1"/>
</dbReference>
<dbReference type="GO" id="GO:0003677">
    <property type="term" value="F:DNA binding"/>
    <property type="evidence" value="ECO:0007669"/>
    <property type="project" value="UniProtKB-KW"/>
</dbReference>
<organism evidence="2 3">
    <name type="scientific">Pontibacter arcticus</name>
    <dbReference type="NCBI Taxonomy" id="2080288"/>
    <lineage>
        <taxon>Bacteria</taxon>
        <taxon>Pseudomonadati</taxon>
        <taxon>Bacteroidota</taxon>
        <taxon>Cytophagia</taxon>
        <taxon>Cytophagales</taxon>
        <taxon>Hymenobacteraceae</taxon>
        <taxon>Pontibacter</taxon>
    </lineage>
</organism>
<dbReference type="InterPro" id="IPR013670">
    <property type="entry name" value="EcoEI_R_C_dom"/>
</dbReference>
<dbReference type="CDD" id="cd18799">
    <property type="entry name" value="SF2_C_EcoAI-like"/>
    <property type="match status" value="1"/>
</dbReference>
<dbReference type="AlphaFoldDB" id="A0A364RC21"/>
<keyword evidence="3" id="KW-1185">Reference proteome</keyword>
<dbReference type="OrthoDB" id="9759819at2"/>
<dbReference type="GO" id="GO:0005524">
    <property type="term" value="F:ATP binding"/>
    <property type="evidence" value="ECO:0007669"/>
    <property type="project" value="UniProtKB-KW"/>
</dbReference>
<dbReference type="InterPro" id="IPR007409">
    <property type="entry name" value="Restrct_endonuc_type1_HsdR_N"/>
</dbReference>
<dbReference type="Gene3D" id="3.90.1570.30">
    <property type="match status" value="1"/>
</dbReference>
<dbReference type="InterPro" id="IPR006935">
    <property type="entry name" value="Helicase/UvrB_N"/>
</dbReference>
<dbReference type="PANTHER" id="PTHR47396:SF1">
    <property type="entry name" value="ATP-DEPENDENT HELICASE IRC3-RELATED"/>
    <property type="match status" value="1"/>
</dbReference>
<keyword evidence="2" id="KW-0540">Nuclease</keyword>
<name>A0A364RC21_9BACT</name>
<keyword evidence="2" id="KW-0255">Endonuclease</keyword>
<dbReference type="EMBL" id="QMDV01000004">
    <property type="protein sequence ID" value="RAU81878.1"/>
    <property type="molecule type" value="Genomic_DNA"/>
</dbReference>
<evidence type="ECO:0000313" key="2">
    <source>
        <dbReference type="EMBL" id="RAU81878.1"/>
    </source>
</evidence>
<gene>
    <name evidence="2" type="ORF">DP923_14405</name>
</gene>
<dbReference type="PANTHER" id="PTHR47396">
    <property type="entry name" value="TYPE I RESTRICTION ENZYME ECOKI R PROTEIN"/>
    <property type="match status" value="1"/>
</dbReference>
<dbReference type="SMART" id="SM00487">
    <property type="entry name" value="DEXDc"/>
    <property type="match status" value="1"/>
</dbReference>
<dbReference type="SUPFAM" id="SSF52540">
    <property type="entry name" value="P-loop containing nucleoside triphosphate hydrolases"/>
    <property type="match status" value="2"/>
</dbReference>
<evidence type="ECO:0000313" key="3">
    <source>
        <dbReference type="Proteomes" id="UP000251692"/>
    </source>
</evidence>